<accession>S4W4A6</accession>
<evidence type="ECO:0000313" key="2">
    <source>
        <dbReference type="EMBL" id="AGO85527.2"/>
    </source>
</evidence>
<dbReference type="GeneID" id="16607314"/>
<name>S4W4A6_9VIRU</name>
<dbReference type="KEGG" id="vg:16607314"/>
<protein>
    <submittedName>
        <fullName evidence="2">Uncharacterized protein</fullName>
    </submittedName>
</protein>
<proteinExistence type="predicted"/>
<feature type="region of interest" description="Disordered" evidence="1">
    <location>
        <begin position="1"/>
        <end position="28"/>
    </location>
</feature>
<gene>
    <name evidence="2" type="ORF">psal_cds_1218</name>
</gene>
<feature type="compositionally biased region" description="Basic residues" evidence="1">
    <location>
        <begin position="1"/>
        <end position="15"/>
    </location>
</feature>
<organism evidence="2 3">
    <name type="scientific">Pandoravirus salinus</name>
    <dbReference type="NCBI Taxonomy" id="1349410"/>
    <lineage>
        <taxon>Viruses</taxon>
        <taxon>Pandoravirus</taxon>
    </lineage>
</organism>
<reference evidence="2 3" key="1">
    <citation type="journal article" date="2013" name="Science">
        <title>Pandoraviruses: amoeba viruses with genomes up to 2.5 Mb reaching that of parasitic eukaryotes.</title>
        <authorList>
            <person name="Philippe N."/>
            <person name="Legendre M."/>
            <person name="Doutre G."/>
            <person name="Coute Y."/>
            <person name="Poirot O."/>
            <person name="Lescot M."/>
            <person name="Arslan D."/>
            <person name="Seltzer V."/>
            <person name="Bertaux L."/>
            <person name="Bruley C."/>
            <person name="Garin J."/>
            <person name="Claverie J.M."/>
            <person name="Abergel C."/>
        </authorList>
    </citation>
    <scope>NUCLEOTIDE SEQUENCE [LARGE SCALE GENOMIC DNA]</scope>
</reference>
<evidence type="ECO:0000313" key="3">
    <source>
        <dbReference type="Proteomes" id="UP000204584"/>
    </source>
</evidence>
<keyword evidence="3" id="KW-1185">Reference proteome</keyword>
<sequence length="81" mass="9098">MEKKRRQKRVKKRRALTSSRGATTATQAKACKGKIDRPVALKDFLLAPCFLLPQLWASAAAAEHKRPPPTHPKKRKILGEL</sequence>
<feature type="compositionally biased region" description="Basic residues" evidence="1">
    <location>
        <begin position="67"/>
        <end position="81"/>
    </location>
</feature>
<dbReference type="Proteomes" id="UP000204584">
    <property type="component" value="Segment"/>
</dbReference>
<evidence type="ECO:0000256" key="1">
    <source>
        <dbReference type="SAM" id="MobiDB-lite"/>
    </source>
</evidence>
<dbReference type="RefSeq" id="YP_008438606.2">
    <property type="nucleotide sequence ID" value="NC_022098.1"/>
</dbReference>
<feature type="compositionally biased region" description="Polar residues" evidence="1">
    <location>
        <begin position="16"/>
        <end position="27"/>
    </location>
</feature>
<dbReference type="EMBL" id="KC977571">
    <property type="protein sequence ID" value="AGO85527.2"/>
    <property type="molecule type" value="Genomic_DNA"/>
</dbReference>
<feature type="region of interest" description="Disordered" evidence="1">
    <location>
        <begin position="60"/>
        <end position="81"/>
    </location>
</feature>